<gene>
    <name evidence="2" type="ORF">V6N12_040321</name>
</gene>
<sequence length="224" mass="25033">MSTMRYDRKPPLAKSPIRLRPRRVLGSNSTSLQTPSGSLMKSQNPGRDWSSEGSKIRPEYLSISSELRALARMVKCEIGKGETENAGFDETSVGANSTTLFERGRFYEEYSARRNERLSRRRGETGTESKGGHRLGLGVTIESSKRRESKKHESLKKSVCTAYSVERNEIQAPRYSLRSMSKATDNNNNIKKPPLAVNNYKNNSSVSVIGTASKTTARRVGRRV</sequence>
<keyword evidence="3" id="KW-1185">Reference proteome</keyword>
<proteinExistence type="predicted"/>
<name>A0ABR2E4R0_9ROSI</name>
<dbReference type="PANTHER" id="PTHR37259:SF2">
    <property type="entry name" value="OS07G0474300 PROTEIN"/>
    <property type="match status" value="1"/>
</dbReference>
<feature type="region of interest" description="Disordered" evidence="1">
    <location>
        <begin position="1"/>
        <end position="55"/>
    </location>
</feature>
<protein>
    <submittedName>
        <fullName evidence="2">Uncharacterized protein</fullName>
    </submittedName>
</protein>
<evidence type="ECO:0000313" key="2">
    <source>
        <dbReference type="EMBL" id="KAK8551694.1"/>
    </source>
</evidence>
<organism evidence="2 3">
    <name type="scientific">Hibiscus sabdariffa</name>
    <name type="common">roselle</name>
    <dbReference type="NCBI Taxonomy" id="183260"/>
    <lineage>
        <taxon>Eukaryota</taxon>
        <taxon>Viridiplantae</taxon>
        <taxon>Streptophyta</taxon>
        <taxon>Embryophyta</taxon>
        <taxon>Tracheophyta</taxon>
        <taxon>Spermatophyta</taxon>
        <taxon>Magnoliopsida</taxon>
        <taxon>eudicotyledons</taxon>
        <taxon>Gunneridae</taxon>
        <taxon>Pentapetalae</taxon>
        <taxon>rosids</taxon>
        <taxon>malvids</taxon>
        <taxon>Malvales</taxon>
        <taxon>Malvaceae</taxon>
        <taxon>Malvoideae</taxon>
        <taxon>Hibiscus</taxon>
    </lineage>
</organism>
<feature type="compositionally biased region" description="Polar residues" evidence="1">
    <location>
        <begin position="26"/>
        <end position="45"/>
    </location>
</feature>
<evidence type="ECO:0000256" key="1">
    <source>
        <dbReference type="SAM" id="MobiDB-lite"/>
    </source>
</evidence>
<comment type="caution">
    <text evidence="2">The sequence shown here is derived from an EMBL/GenBank/DDBJ whole genome shotgun (WGS) entry which is preliminary data.</text>
</comment>
<feature type="compositionally biased region" description="Basic and acidic residues" evidence="1">
    <location>
        <begin position="1"/>
        <end position="10"/>
    </location>
</feature>
<dbReference type="Proteomes" id="UP001472677">
    <property type="component" value="Unassembled WGS sequence"/>
</dbReference>
<feature type="region of interest" description="Disordered" evidence="1">
    <location>
        <begin position="114"/>
        <end position="135"/>
    </location>
</feature>
<feature type="compositionally biased region" description="Basic and acidic residues" evidence="1">
    <location>
        <begin position="114"/>
        <end position="131"/>
    </location>
</feature>
<dbReference type="PANTHER" id="PTHR37259">
    <property type="entry name" value="OS07G0474300 PROTEIN"/>
    <property type="match status" value="1"/>
</dbReference>
<accession>A0ABR2E4R0</accession>
<reference evidence="2 3" key="1">
    <citation type="journal article" date="2024" name="G3 (Bethesda)">
        <title>Genome assembly of Hibiscus sabdariffa L. provides insights into metabolisms of medicinal natural products.</title>
        <authorList>
            <person name="Kim T."/>
        </authorList>
    </citation>
    <scope>NUCLEOTIDE SEQUENCE [LARGE SCALE GENOMIC DNA]</scope>
    <source>
        <strain evidence="2">TK-2024</strain>
        <tissue evidence="2">Old leaves</tissue>
    </source>
</reference>
<dbReference type="EMBL" id="JBBPBM010000020">
    <property type="protein sequence ID" value="KAK8551694.1"/>
    <property type="molecule type" value="Genomic_DNA"/>
</dbReference>
<evidence type="ECO:0000313" key="3">
    <source>
        <dbReference type="Proteomes" id="UP001472677"/>
    </source>
</evidence>